<protein>
    <submittedName>
        <fullName evidence="2">Uncharacterized protein</fullName>
    </submittedName>
</protein>
<feature type="region of interest" description="Disordered" evidence="1">
    <location>
        <begin position="17"/>
        <end position="71"/>
    </location>
</feature>
<feature type="region of interest" description="Disordered" evidence="1">
    <location>
        <begin position="572"/>
        <end position="598"/>
    </location>
</feature>
<dbReference type="Proteomes" id="UP001530377">
    <property type="component" value="Unassembled WGS sequence"/>
</dbReference>
<evidence type="ECO:0000256" key="1">
    <source>
        <dbReference type="SAM" id="MobiDB-lite"/>
    </source>
</evidence>
<feature type="compositionally biased region" description="Polar residues" evidence="1">
    <location>
        <begin position="453"/>
        <end position="465"/>
    </location>
</feature>
<proteinExistence type="predicted"/>
<evidence type="ECO:0000313" key="3">
    <source>
        <dbReference type="Proteomes" id="UP001530377"/>
    </source>
</evidence>
<feature type="compositionally biased region" description="Polar residues" evidence="1">
    <location>
        <begin position="572"/>
        <end position="581"/>
    </location>
</feature>
<feature type="region of interest" description="Disordered" evidence="1">
    <location>
        <begin position="145"/>
        <end position="243"/>
    </location>
</feature>
<evidence type="ECO:0000313" key="2">
    <source>
        <dbReference type="EMBL" id="KAL3809097.1"/>
    </source>
</evidence>
<accession>A0ABD3R7W9</accession>
<gene>
    <name evidence="2" type="ORF">ACHAXA_010618</name>
</gene>
<reference evidence="2 3" key="1">
    <citation type="submission" date="2024-10" db="EMBL/GenBank/DDBJ databases">
        <title>Updated reference genomes for cyclostephanoid diatoms.</title>
        <authorList>
            <person name="Roberts W.R."/>
            <person name="Alverson A.J."/>
        </authorList>
    </citation>
    <scope>NUCLEOTIDE SEQUENCE [LARGE SCALE GENOMIC DNA]</scope>
    <source>
        <strain evidence="2 3">AJA228-03</strain>
    </source>
</reference>
<name>A0ABD3R7W9_9STRA</name>
<dbReference type="EMBL" id="JALLPB020000440">
    <property type="protein sequence ID" value="KAL3809097.1"/>
    <property type="molecule type" value="Genomic_DNA"/>
</dbReference>
<comment type="caution">
    <text evidence="2">The sequence shown here is derived from an EMBL/GenBank/DDBJ whole genome shotgun (WGS) entry which is preliminary data.</text>
</comment>
<organism evidence="2 3">
    <name type="scientific">Cyclostephanos tholiformis</name>
    <dbReference type="NCBI Taxonomy" id="382380"/>
    <lineage>
        <taxon>Eukaryota</taxon>
        <taxon>Sar</taxon>
        <taxon>Stramenopiles</taxon>
        <taxon>Ochrophyta</taxon>
        <taxon>Bacillariophyta</taxon>
        <taxon>Coscinodiscophyceae</taxon>
        <taxon>Thalassiosirophycidae</taxon>
        <taxon>Stephanodiscales</taxon>
        <taxon>Stephanodiscaceae</taxon>
        <taxon>Cyclostephanos</taxon>
    </lineage>
</organism>
<feature type="compositionally biased region" description="Basic and acidic residues" evidence="1">
    <location>
        <begin position="202"/>
        <end position="222"/>
    </location>
</feature>
<feature type="compositionally biased region" description="Polar residues" evidence="1">
    <location>
        <begin position="297"/>
        <end position="307"/>
    </location>
</feature>
<dbReference type="AlphaFoldDB" id="A0ABD3R7W9"/>
<feature type="region of interest" description="Disordered" evidence="1">
    <location>
        <begin position="450"/>
        <end position="493"/>
    </location>
</feature>
<feature type="region of interest" description="Disordered" evidence="1">
    <location>
        <begin position="286"/>
        <end position="307"/>
    </location>
</feature>
<sequence>MQSKGCACQTADDVGYLFGCGTRPEDEEMVVRRRRGKGGEKASNNGGEERPGGGGGGRQRRLAPPPAIGHDDYYNAPIEVEYDSVGAAHRFDPIAHRTHEEYDEMVSKLLSPRPRRDVASSFINDRSPWSISNVLDYVQLRGGCHQEPRTTNTGGGERRRSRYKARRPAVAGCKSDEDGGSTTSFRKMTMKVAELKSQLKSMRRERNNMGRTIPPEETRQDEGSSSSGHRRTSTEDRLGAAGSPAVSAYDLAIDHARETLQWEMEQRRKRDDSVRIASGSTSPLSAAFTVNRPVPGTSMTNNLINPPGTTGVTMNNLVDRSHAANVVRTVLNSYGMNTGASLDNAMGGEMTGSCPIPTYTMQSGPALYQQMPQQQTPFPQMHQQHAHQLHTSQQQAPENVMMNMQIHQHVPQHQQPQQPKIQPKYEQPMTNIYNGDNAFSVAPSDVRTHAHSWKSSESNYHPSKASSRPSPVDPSPSSKPSTSGPSISVHSNDDEFHQSNRILNELRIKNELIQRDIERIKMDVATCDDGSGFLPTGGGGMAQSRQHPTASCVSLKEKMEEAMKRSNNAIERTSGNFNVPNVLSRDRSLHQNRHQNNN</sequence>
<feature type="compositionally biased region" description="Low complexity" evidence="1">
    <location>
        <begin position="466"/>
        <end position="488"/>
    </location>
</feature>
<keyword evidence="3" id="KW-1185">Reference proteome</keyword>